<proteinExistence type="predicted"/>
<sequence>MVFHDPQFQLYINGFINKIPFEDAKVLSSEHERTTLSRNDQEVGRFFRSLDIDSISQPHHDLDGFISERNKERLVDLAGKGRLIEGNLGGARILNIEDISTAISPGPDADTVYVIGHRHPDADSIVSSAFEAARRQLVYGKPCVAWSDGLPHVFGPINDIVLVDRNSIDGGHEHQVRSIIDHHIPRGILVVNCPGLHQVARLGPGSDGATARELLEATLLEAEPDLAKSMSVLDNLILGCLKTLASEYANYPDLMAMMTNDTTLSDPFVADYKERLYGFVVKTRIPASYEQRAKTNIERHLSLSLTFRPIYRDIPPIKYTVSSDSGS</sequence>
<accession>A0AA40EC98</accession>
<dbReference type="GeneID" id="85330193"/>
<evidence type="ECO:0000313" key="2">
    <source>
        <dbReference type="Proteomes" id="UP001172101"/>
    </source>
</evidence>
<reference evidence="1" key="1">
    <citation type="submission" date="2023-06" db="EMBL/GenBank/DDBJ databases">
        <title>Genome-scale phylogeny and comparative genomics of the fungal order Sordariales.</title>
        <authorList>
            <consortium name="Lawrence Berkeley National Laboratory"/>
            <person name="Hensen N."/>
            <person name="Bonometti L."/>
            <person name="Westerberg I."/>
            <person name="Brannstrom I.O."/>
            <person name="Guillou S."/>
            <person name="Cros-Aarteil S."/>
            <person name="Calhoun S."/>
            <person name="Haridas S."/>
            <person name="Kuo A."/>
            <person name="Mondo S."/>
            <person name="Pangilinan J."/>
            <person name="Riley R."/>
            <person name="LaButti K."/>
            <person name="Andreopoulos B."/>
            <person name="Lipzen A."/>
            <person name="Chen C."/>
            <person name="Yanf M."/>
            <person name="Daum C."/>
            <person name="Ng V."/>
            <person name="Clum A."/>
            <person name="Steindorff A."/>
            <person name="Ohm R."/>
            <person name="Martin F."/>
            <person name="Silar P."/>
            <person name="Natvig D."/>
            <person name="Lalanne C."/>
            <person name="Gautier V."/>
            <person name="Ament-velasquez S.L."/>
            <person name="Kruys A."/>
            <person name="Hutchinson M.I."/>
            <person name="Powell A.J."/>
            <person name="Barry K."/>
            <person name="Miller A.N."/>
            <person name="Grigoriev I.V."/>
            <person name="Debuchy R."/>
            <person name="Gladieux P."/>
            <person name="Thoren M.H."/>
            <person name="Johannesson H."/>
        </authorList>
    </citation>
    <scope>NUCLEOTIDE SEQUENCE</scope>
    <source>
        <strain evidence="1">SMH2392-1A</strain>
    </source>
</reference>
<name>A0AA40EC98_9PEZI</name>
<protein>
    <submittedName>
        <fullName evidence="1">Uncharacterized protein</fullName>
    </submittedName>
</protein>
<dbReference type="RefSeq" id="XP_060301889.1">
    <property type="nucleotide sequence ID" value="XM_060446923.1"/>
</dbReference>
<dbReference type="InterPro" id="IPR038763">
    <property type="entry name" value="DHH_sf"/>
</dbReference>
<comment type="caution">
    <text evidence="1">The sequence shown here is derived from an EMBL/GenBank/DDBJ whole genome shotgun (WGS) entry which is preliminary data.</text>
</comment>
<dbReference type="EMBL" id="JAUIRO010000001">
    <property type="protein sequence ID" value="KAK0733012.1"/>
    <property type="molecule type" value="Genomic_DNA"/>
</dbReference>
<evidence type="ECO:0000313" key="1">
    <source>
        <dbReference type="EMBL" id="KAK0733012.1"/>
    </source>
</evidence>
<dbReference type="SUPFAM" id="SSF64182">
    <property type="entry name" value="DHH phosphoesterases"/>
    <property type="match status" value="1"/>
</dbReference>
<gene>
    <name evidence="1" type="ORF">B0T26DRAFT_797156</name>
</gene>
<keyword evidence="2" id="KW-1185">Reference proteome</keyword>
<organism evidence="1 2">
    <name type="scientific">Lasiosphaeria miniovina</name>
    <dbReference type="NCBI Taxonomy" id="1954250"/>
    <lineage>
        <taxon>Eukaryota</taxon>
        <taxon>Fungi</taxon>
        <taxon>Dikarya</taxon>
        <taxon>Ascomycota</taxon>
        <taxon>Pezizomycotina</taxon>
        <taxon>Sordariomycetes</taxon>
        <taxon>Sordariomycetidae</taxon>
        <taxon>Sordariales</taxon>
        <taxon>Lasiosphaeriaceae</taxon>
        <taxon>Lasiosphaeria</taxon>
    </lineage>
</organism>
<dbReference type="Proteomes" id="UP001172101">
    <property type="component" value="Unassembled WGS sequence"/>
</dbReference>
<dbReference type="AlphaFoldDB" id="A0AA40EC98"/>